<dbReference type="InterPro" id="IPR011478">
    <property type="entry name" value="DUF1585"/>
</dbReference>
<dbReference type="Pfam" id="PF07624">
    <property type="entry name" value="PSD2"/>
    <property type="match status" value="1"/>
</dbReference>
<evidence type="ECO:0000256" key="1">
    <source>
        <dbReference type="SAM" id="MobiDB-lite"/>
    </source>
</evidence>
<feature type="domain" description="DUF1588" evidence="4">
    <location>
        <begin position="640"/>
        <end position="738"/>
    </location>
</feature>
<evidence type="ECO:0000259" key="6">
    <source>
        <dbReference type="Pfam" id="PF07637"/>
    </source>
</evidence>
<evidence type="ECO:0000313" key="7">
    <source>
        <dbReference type="EMBL" id="QDT38718.1"/>
    </source>
</evidence>
<evidence type="ECO:0000259" key="3">
    <source>
        <dbReference type="Pfam" id="PF07626"/>
    </source>
</evidence>
<proteinExistence type="predicted"/>
<feature type="domain" description="DUF1592" evidence="5">
    <location>
        <begin position="493"/>
        <end position="621"/>
    </location>
</feature>
<dbReference type="InterPro" id="IPR013039">
    <property type="entry name" value="DUF1588"/>
</dbReference>
<dbReference type="Pfam" id="PF07637">
    <property type="entry name" value="PSD5"/>
    <property type="match status" value="1"/>
</dbReference>
<organism evidence="7 8">
    <name type="scientific">Stratiformator vulcanicus</name>
    <dbReference type="NCBI Taxonomy" id="2527980"/>
    <lineage>
        <taxon>Bacteria</taxon>
        <taxon>Pseudomonadati</taxon>
        <taxon>Planctomycetota</taxon>
        <taxon>Planctomycetia</taxon>
        <taxon>Planctomycetales</taxon>
        <taxon>Planctomycetaceae</taxon>
        <taxon>Stratiformator</taxon>
    </lineage>
</organism>
<feature type="domain" description="DUF1595" evidence="6">
    <location>
        <begin position="421"/>
        <end position="480"/>
    </location>
</feature>
<feature type="region of interest" description="Disordered" evidence="1">
    <location>
        <begin position="673"/>
        <end position="702"/>
    </location>
</feature>
<dbReference type="Pfam" id="PF07626">
    <property type="entry name" value="PSD3"/>
    <property type="match status" value="1"/>
</dbReference>
<dbReference type="Pfam" id="PF07631">
    <property type="entry name" value="PSD4"/>
    <property type="match status" value="1"/>
</dbReference>
<feature type="domain" description="DUF1587" evidence="3">
    <location>
        <begin position="150"/>
        <end position="213"/>
    </location>
</feature>
<reference evidence="7 8" key="1">
    <citation type="submission" date="2019-02" db="EMBL/GenBank/DDBJ databases">
        <title>Deep-cultivation of Planctomycetes and their phenomic and genomic characterization uncovers novel biology.</title>
        <authorList>
            <person name="Wiegand S."/>
            <person name="Jogler M."/>
            <person name="Boedeker C."/>
            <person name="Pinto D."/>
            <person name="Vollmers J."/>
            <person name="Rivas-Marin E."/>
            <person name="Kohn T."/>
            <person name="Peeters S.H."/>
            <person name="Heuer A."/>
            <person name="Rast P."/>
            <person name="Oberbeckmann S."/>
            <person name="Bunk B."/>
            <person name="Jeske O."/>
            <person name="Meyerdierks A."/>
            <person name="Storesund J.E."/>
            <person name="Kallscheuer N."/>
            <person name="Luecker S."/>
            <person name="Lage O.M."/>
            <person name="Pohl T."/>
            <person name="Merkel B.J."/>
            <person name="Hornburger P."/>
            <person name="Mueller R.-W."/>
            <person name="Bruemmer F."/>
            <person name="Labrenz M."/>
            <person name="Spormann A.M."/>
            <person name="Op den Camp H."/>
            <person name="Overmann J."/>
            <person name="Amann R."/>
            <person name="Jetten M.S.M."/>
            <person name="Mascher T."/>
            <person name="Medema M.H."/>
            <person name="Devos D.P."/>
            <person name="Kaster A.-K."/>
            <person name="Ovreas L."/>
            <person name="Rohde M."/>
            <person name="Galperin M.Y."/>
            <person name="Jogler C."/>
        </authorList>
    </citation>
    <scope>NUCLEOTIDE SEQUENCE [LARGE SCALE GENOMIC DNA]</scope>
    <source>
        <strain evidence="7 8">Pan189</strain>
    </source>
</reference>
<evidence type="ECO:0000259" key="5">
    <source>
        <dbReference type="Pfam" id="PF07631"/>
    </source>
</evidence>
<dbReference type="KEGG" id="svp:Pan189_31150"/>
<evidence type="ECO:0000259" key="2">
    <source>
        <dbReference type="Pfam" id="PF07624"/>
    </source>
</evidence>
<dbReference type="InterPro" id="IPR013043">
    <property type="entry name" value="DUF1595"/>
</dbReference>
<dbReference type="EMBL" id="CP036268">
    <property type="protein sequence ID" value="QDT38718.1"/>
    <property type="molecule type" value="Genomic_DNA"/>
</dbReference>
<dbReference type="AlphaFoldDB" id="A0A517R4B4"/>
<accession>A0A517R4B4</accession>
<dbReference type="Proteomes" id="UP000317318">
    <property type="component" value="Chromosome"/>
</dbReference>
<evidence type="ECO:0000313" key="8">
    <source>
        <dbReference type="Proteomes" id="UP000317318"/>
    </source>
</evidence>
<name>A0A517R4B4_9PLAN</name>
<dbReference type="InterPro" id="IPR013036">
    <property type="entry name" value="DUF1587"/>
</dbReference>
<evidence type="ECO:0008006" key="9">
    <source>
        <dbReference type="Google" id="ProtNLM"/>
    </source>
</evidence>
<gene>
    <name evidence="7" type="ORF">Pan189_31150</name>
</gene>
<protein>
    <recommendedName>
        <fullName evidence="9">Planctomycete cytochrome C</fullName>
    </recommendedName>
</protein>
<evidence type="ECO:0000259" key="4">
    <source>
        <dbReference type="Pfam" id="PF07627"/>
    </source>
</evidence>
<sequence>MVIGKPIRLAFKVSSLRPSYLVRTALLFALLLPASRLSQAADIESNHLKLPQVPVADEVLTFNQKYCLDCHSGADAEASYNLSELGRSASYADHIHGWKAMLRRLIHREMPPADSEQPTQAEYEQTIASLKVSIRKVDQALAMQKPRAMRRLNAREYNNTIRDLFGIDYPFASRFPEEPRFHGFDNIGESLSVSPTHINSFLSASQRIAEEVIPEKTSPAPMTTAFDYQFYKGNPFEVDGPIKVRNGNSFIAVGEDGKNSPHYWIDGPFHVQFRSPASGYYRFIVRCRPVDLDDGVLSFRFTVNNRQVADFDLTEEDFKDGVLLDTEVFVPHNKKLNTAELTWRNGIRATIPRVHYKISKLARDQGIKSGRAFTHWPEEVEWPHFRYVQVEVEGPRTTGGSIENATSSVISSESLSNLSIEQLVNRILPLAFRRDVDDAEIRHYVAIGQSASADGASRTEALRLTLAAILNSPHFLYLVEEPPSDAERGSYQLTDFELASRLSYFLWSTMPDEELFAVARARKLSKPEELRRQAERMLADPKAAELSEGFGVGWTGADRIRGVMPEPFLFKNVFSTALHDSMAREPSEFFDTVRRENRSLINFIDSDFVVINAPLAELYQIDGVKGFAFRKVDLPDDSPRGGLLTQAGILTMTSEATRTSPVKRGIYLLETIFNRPPDPPPPNAGSLEAQQTDELRPVSSKLAAHRENPACASCHQRIDPYGLAMENFDPIGRWRDEDIVIHWDDLSKPDYKRRKKSFAVASDATLGSGEPLTGLGGLKTHLLSNQDRFLLGLTERMLTYAIGRELLVTDEEAVQQIVEGVREQDNRFNALIREVVLSEPFRTR</sequence>
<keyword evidence="8" id="KW-1185">Reference proteome</keyword>
<dbReference type="Pfam" id="PF07627">
    <property type="entry name" value="PSCyt3"/>
    <property type="match status" value="1"/>
</dbReference>
<dbReference type="InterPro" id="IPR013042">
    <property type="entry name" value="DUF1592"/>
</dbReference>
<feature type="domain" description="DUF1585" evidence="2">
    <location>
        <begin position="768"/>
        <end position="841"/>
    </location>
</feature>